<dbReference type="InterPro" id="IPR028061">
    <property type="entry name" value="Fis1_TPR_C"/>
</dbReference>
<dbReference type="CDD" id="cd12212">
    <property type="entry name" value="Fis1"/>
    <property type="match status" value="1"/>
</dbReference>
<dbReference type="OrthoDB" id="421154at2759"/>
<dbReference type="GO" id="GO:0060090">
    <property type="term" value="F:molecular adaptor activity"/>
    <property type="evidence" value="ECO:0000318"/>
    <property type="project" value="GO_Central"/>
</dbReference>
<dbReference type="AlphaFoldDB" id="A0A2K3CWD7"/>
<keyword evidence="4" id="KW-1000">Mitochondrion outer membrane</keyword>
<dbReference type="GO" id="GO:0016559">
    <property type="term" value="P:peroxisome fission"/>
    <property type="evidence" value="ECO:0000318"/>
    <property type="project" value="GO_Central"/>
</dbReference>
<evidence type="ECO:0000256" key="7">
    <source>
        <dbReference type="ARBA" id="ARBA00023136"/>
    </source>
</evidence>
<dbReference type="PANTHER" id="PTHR13247">
    <property type="entry name" value="TETRATRICOPEPTIDE REPEAT PROTEIN 11 TPR REPEAT PROTEIN 11"/>
    <property type="match status" value="1"/>
</dbReference>
<dbReference type="OMA" id="ADEFPLC"/>
<reference evidence="9 10" key="1">
    <citation type="journal article" date="2007" name="Science">
        <title>The Chlamydomonas genome reveals the evolution of key animal and plant functions.</title>
        <authorList>
            <person name="Merchant S.S."/>
            <person name="Prochnik S.E."/>
            <person name="Vallon O."/>
            <person name="Harris E.H."/>
            <person name="Karpowicz S.J."/>
            <person name="Witman G.B."/>
            <person name="Terry A."/>
            <person name="Salamov A."/>
            <person name="Fritz-Laylin L.K."/>
            <person name="Marechal-Drouard L."/>
            <person name="Marshall W.F."/>
            <person name="Qu L.H."/>
            <person name="Nelson D.R."/>
            <person name="Sanderfoot A.A."/>
            <person name="Spalding M.H."/>
            <person name="Kapitonov V.V."/>
            <person name="Ren Q."/>
            <person name="Ferris P."/>
            <person name="Lindquist E."/>
            <person name="Shapiro H."/>
            <person name="Lucas S.M."/>
            <person name="Grimwood J."/>
            <person name="Schmutz J."/>
            <person name="Cardol P."/>
            <person name="Cerutti H."/>
            <person name="Chanfreau G."/>
            <person name="Chen C.L."/>
            <person name="Cognat V."/>
            <person name="Croft M.T."/>
            <person name="Dent R."/>
            <person name="Dutcher S."/>
            <person name="Fernandez E."/>
            <person name="Fukuzawa H."/>
            <person name="Gonzalez-Ballester D."/>
            <person name="Gonzalez-Halphen D."/>
            <person name="Hallmann A."/>
            <person name="Hanikenne M."/>
            <person name="Hippler M."/>
            <person name="Inwood W."/>
            <person name="Jabbari K."/>
            <person name="Kalanon M."/>
            <person name="Kuras R."/>
            <person name="Lefebvre P.A."/>
            <person name="Lemaire S.D."/>
            <person name="Lobanov A.V."/>
            <person name="Lohr M."/>
            <person name="Manuell A."/>
            <person name="Meier I."/>
            <person name="Mets L."/>
            <person name="Mittag M."/>
            <person name="Mittelmeier T."/>
            <person name="Moroney J.V."/>
            <person name="Moseley J."/>
            <person name="Napoli C."/>
            <person name="Nedelcu A.M."/>
            <person name="Niyogi K."/>
            <person name="Novoselov S.V."/>
            <person name="Paulsen I.T."/>
            <person name="Pazour G."/>
            <person name="Purton S."/>
            <person name="Ral J.P."/>
            <person name="Riano-Pachon D.M."/>
            <person name="Riekhof W."/>
            <person name="Rymarquis L."/>
            <person name="Schroda M."/>
            <person name="Stern D."/>
            <person name="Umen J."/>
            <person name="Willows R."/>
            <person name="Wilson N."/>
            <person name="Zimmer S.L."/>
            <person name="Allmer J."/>
            <person name="Balk J."/>
            <person name="Bisova K."/>
            <person name="Chen C.J."/>
            <person name="Elias M."/>
            <person name="Gendler K."/>
            <person name="Hauser C."/>
            <person name="Lamb M.R."/>
            <person name="Ledford H."/>
            <person name="Long J.C."/>
            <person name="Minagawa J."/>
            <person name="Page M.D."/>
            <person name="Pan J."/>
            <person name="Pootakham W."/>
            <person name="Roje S."/>
            <person name="Rose A."/>
            <person name="Stahlberg E."/>
            <person name="Terauchi A.M."/>
            <person name="Yang P."/>
            <person name="Ball S."/>
            <person name="Bowler C."/>
            <person name="Dieckmann C.L."/>
            <person name="Gladyshev V.N."/>
            <person name="Green P."/>
            <person name="Jorgensen R."/>
            <person name="Mayfield S."/>
            <person name="Mueller-Roeber B."/>
            <person name="Rajamani S."/>
            <person name="Sayre R.T."/>
            <person name="Brokstein P."/>
            <person name="Dubchak I."/>
            <person name="Goodstein D."/>
            <person name="Hornick L."/>
            <person name="Huang Y.W."/>
            <person name="Jhaveri J."/>
            <person name="Luo Y."/>
            <person name="Martinez D."/>
            <person name="Ngau W.C."/>
            <person name="Otillar B."/>
            <person name="Poliakov A."/>
            <person name="Porter A."/>
            <person name="Szajkowski L."/>
            <person name="Werner G."/>
            <person name="Zhou K."/>
            <person name="Grigoriev I.V."/>
            <person name="Rokhsar D.S."/>
            <person name="Grossman A.R."/>
        </authorList>
    </citation>
    <scope>NUCLEOTIDE SEQUENCE [LARGE SCALE GENOMIC DNA]</scope>
    <source>
        <strain evidence="10">CC-503</strain>
    </source>
</reference>
<feature type="transmembrane region" description="Helical" evidence="8">
    <location>
        <begin position="134"/>
        <end position="155"/>
    </location>
</feature>
<dbReference type="Pfam" id="PF14852">
    <property type="entry name" value="Fis1_TPR_N"/>
    <property type="match status" value="1"/>
</dbReference>
<gene>
    <name evidence="9" type="ORF">CHLRE_15g635200v5</name>
</gene>
<comment type="similarity">
    <text evidence="2">Belongs to the FIS1 family.</text>
</comment>
<protein>
    <recommendedName>
        <fullName evidence="11">Mitochondrial fission 1 protein</fullName>
    </recommendedName>
</protein>
<dbReference type="GO" id="GO:0008289">
    <property type="term" value="F:lipid binding"/>
    <property type="evidence" value="ECO:0000318"/>
    <property type="project" value="GO_Central"/>
</dbReference>
<dbReference type="GO" id="GO:0000266">
    <property type="term" value="P:mitochondrial fission"/>
    <property type="evidence" value="ECO:0000318"/>
    <property type="project" value="GO_Central"/>
</dbReference>
<evidence type="ECO:0000313" key="10">
    <source>
        <dbReference type="Proteomes" id="UP000006906"/>
    </source>
</evidence>
<dbReference type="GO" id="GO:0005741">
    <property type="term" value="C:mitochondrial outer membrane"/>
    <property type="evidence" value="ECO:0000318"/>
    <property type="project" value="GO_Central"/>
</dbReference>
<sequence>MGGASGFSSGQEHLPVVDLDLVEHADSEYRSIFQTGSAEEVEAARFRLIWALVHSSQHRHQTRGLELCRASLAAGLQPPADREHRYLAAVACYKLGQYIEARRELARLLQEQPGFRQAEFLRGLTEDAIVREGLVGVGIVAGVAGVALALLFGAARK</sequence>
<dbReference type="FunCoup" id="A0A2K3CWD7">
    <property type="interactions" value="1715"/>
</dbReference>
<evidence type="ECO:0000256" key="4">
    <source>
        <dbReference type="ARBA" id="ARBA00022787"/>
    </source>
</evidence>
<dbReference type="InterPro" id="IPR028058">
    <property type="entry name" value="Fis1_TPR_N"/>
</dbReference>
<dbReference type="PANTHER" id="PTHR13247:SF0">
    <property type="entry name" value="MITOCHONDRIAL FISSION 1 PROTEIN"/>
    <property type="match status" value="1"/>
</dbReference>
<dbReference type="Pfam" id="PF14853">
    <property type="entry name" value="Fis1_TPR_C"/>
    <property type="match status" value="1"/>
</dbReference>
<proteinExistence type="inferred from homology"/>
<dbReference type="InterPro" id="IPR016543">
    <property type="entry name" value="Fis1"/>
</dbReference>
<dbReference type="Gene3D" id="1.25.40.10">
    <property type="entry name" value="Tetratricopeptide repeat domain"/>
    <property type="match status" value="1"/>
</dbReference>
<evidence type="ECO:0000256" key="1">
    <source>
        <dbReference type="ARBA" id="ARBA00004572"/>
    </source>
</evidence>
<evidence type="ECO:0000313" key="9">
    <source>
        <dbReference type="EMBL" id="PNW72593.1"/>
    </source>
</evidence>
<dbReference type="STRING" id="3055.A0A2K3CWD7"/>
<evidence type="ECO:0000256" key="3">
    <source>
        <dbReference type="ARBA" id="ARBA00022692"/>
    </source>
</evidence>
<dbReference type="SUPFAM" id="SSF48452">
    <property type="entry name" value="TPR-like"/>
    <property type="match status" value="1"/>
</dbReference>
<comment type="subcellular location">
    <subcellularLocation>
        <location evidence="1">Mitochondrion outer membrane</location>
        <topology evidence="1">Single-pass membrane protein</topology>
    </subcellularLocation>
</comment>
<evidence type="ECO:0000256" key="6">
    <source>
        <dbReference type="ARBA" id="ARBA00023128"/>
    </source>
</evidence>
<organism evidence="9 10">
    <name type="scientific">Chlamydomonas reinhardtii</name>
    <name type="common">Chlamydomonas smithii</name>
    <dbReference type="NCBI Taxonomy" id="3055"/>
    <lineage>
        <taxon>Eukaryota</taxon>
        <taxon>Viridiplantae</taxon>
        <taxon>Chlorophyta</taxon>
        <taxon>core chlorophytes</taxon>
        <taxon>Chlorophyceae</taxon>
        <taxon>CS clade</taxon>
        <taxon>Chlamydomonadales</taxon>
        <taxon>Chlamydomonadaceae</taxon>
        <taxon>Chlamydomonas</taxon>
    </lineage>
</organism>
<keyword evidence="7 8" id="KW-0472">Membrane</keyword>
<dbReference type="EMBL" id="CM008976">
    <property type="protein sequence ID" value="PNW72593.1"/>
    <property type="molecule type" value="Genomic_DNA"/>
</dbReference>
<dbReference type="RefSeq" id="XP_042916365.1">
    <property type="nucleotide sequence ID" value="XM_043070507.1"/>
</dbReference>
<evidence type="ECO:0008006" key="11">
    <source>
        <dbReference type="Google" id="ProtNLM"/>
    </source>
</evidence>
<evidence type="ECO:0000256" key="2">
    <source>
        <dbReference type="ARBA" id="ARBA00008937"/>
    </source>
</evidence>
<dbReference type="KEGG" id="cre:CHLRE_15g635200v5"/>
<dbReference type="InterPro" id="IPR011990">
    <property type="entry name" value="TPR-like_helical_dom_sf"/>
</dbReference>
<keyword evidence="3 8" id="KW-0812">Transmembrane</keyword>
<keyword evidence="10" id="KW-1185">Reference proteome</keyword>
<evidence type="ECO:0000256" key="8">
    <source>
        <dbReference type="SAM" id="Phobius"/>
    </source>
</evidence>
<dbReference type="InParanoid" id="A0A2K3CWD7"/>
<dbReference type="Proteomes" id="UP000006906">
    <property type="component" value="Chromosome 15"/>
</dbReference>
<dbReference type="InterPro" id="IPR033745">
    <property type="entry name" value="Fis1_cytosol"/>
</dbReference>
<dbReference type="GO" id="GO:0005778">
    <property type="term" value="C:peroxisomal membrane"/>
    <property type="evidence" value="ECO:0000318"/>
    <property type="project" value="GO_Central"/>
</dbReference>
<keyword evidence="5 8" id="KW-1133">Transmembrane helix</keyword>
<dbReference type="GeneID" id="5726173"/>
<dbReference type="ExpressionAtlas" id="A0A2K3CWD7">
    <property type="expression patterns" value="baseline"/>
</dbReference>
<name>A0A2K3CWD7_CHLRE</name>
<accession>A0A2K3CWD7</accession>
<keyword evidence="6" id="KW-0496">Mitochondrion</keyword>
<evidence type="ECO:0000256" key="5">
    <source>
        <dbReference type="ARBA" id="ARBA00022989"/>
    </source>
</evidence>
<dbReference type="Gramene" id="PNW72593">
    <property type="protein sequence ID" value="PNW72593"/>
    <property type="gene ID" value="CHLRE_15g635200v5"/>
</dbReference>